<name>A0A840D1R9_9BACE</name>
<evidence type="ECO:0008006" key="3">
    <source>
        <dbReference type="Google" id="ProtNLM"/>
    </source>
</evidence>
<dbReference type="Proteomes" id="UP000560658">
    <property type="component" value="Unassembled WGS sequence"/>
</dbReference>
<evidence type="ECO:0000313" key="2">
    <source>
        <dbReference type="Proteomes" id="UP000560658"/>
    </source>
</evidence>
<proteinExistence type="predicted"/>
<comment type="caution">
    <text evidence="1">The sequence shown here is derived from an EMBL/GenBank/DDBJ whole genome shotgun (WGS) entry which is preliminary data.</text>
</comment>
<gene>
    <name evidence="1" type="ORF">GGR06_003846</name>
</gene>
<dbReference type="EMBL" id="JACIER010000021">
    <property type="protein sequence ID" value="MBB4046020.1"/>
    <property type="molecule type" value="Genomic_DNA"/>
</dbReference>
<evidence type="ECO:0000313" key="1">
    <source>
        <dbReference type="EMBL" id="MBB4046020.1"/>
    </source>
</evidence>
<protein>
    <recommendedName>
        <fullName evidence="3">FimB/Mfa2 family fimbrial subunit</fullName>
    </recommendedName>
</protein>
<keyword evidence="2" id="KW-1185">Reference proteome</keyword>
<organism evidence="1 2">
    <name type="scientific">Bacteroides reticulotermitis</name>
    <dbReference type="NCBI Taxonomy" id="1133319"/>
    <lineage>
        <taxon>Bacteria</taxon>
        <taxon>Pseudomonadati</taxon>
        <taxon>Bacteroidota</taxon>
        <taxon>Bacteroidia</taxon>
        <taxon>Bacteroidales</taxon>
        <taxon>Bacteroidaceae</taxon>
        <taxon>Bacteroides</taxon>
    </lineage>
</organism>
<accession>A0A840D1R9</accession>
<dbReference type="PROSITE" id="PS51257">
    <property type="entry name" value="PROKAR_LIPOPROTEIN"/>
    <property type="match status" value="1"/>
</dbReference>
<reference evidence="1" key="1">
    <citation type="submission" date="2020-08" db="EMBL/GenBank/DDBJ databases">
        <title>Genomic Encyclopedia of Type Strains, Phase IV (KMG-IV): sequencing the most valuable type-strain genomes for metagenomic binning, comparative biology and taxonomic classification.</title>
        <authorList>
            <person name="Goeker M."/>
        </authorList>
    </citation>
    <scope>NUCLEOTIDE SEQUENCE [LARGE SCALE GENOMIC DNA]</scope>
    <source>
        <strain evidence="1">DSM 105720</strain>
    </source>
</reference>
<sequence>MKTPLLVIVCILTFTSCIKDSLSDCTYRYQIKLFVEEKRYSGGYPDGVEPINENLEFKAYVGDLYYTLQCVDDGALVASQVFETIDTDEKEFTLTLDNIPNGRYELTVWGNVDNVDYLARLPYTLHTNEVEASDIYLASKIVDLNEGEIQDISIGMRRLKGKLYIELADLPPHFDKVTKTVSNIHSVVSDDVIYSGETKVSKSFPLDGQYSTVAIETLLAPTVSGKRSLLSLSFHHKETGQELQMDSPLEVVVKKNEITYLKIGYKSPEGKLEVWLFVDGKWQLINKLDIKRI</sequence>
<dbReference type="RefSeq" id="WP_044164585.1">
    <property type="nucleotide sequence ID" value="NZ_JACIER010000021.1"/>
</dbReference>
<dbReference type="AlphaFoldDB" id="A0A840D1R9"/>